<dbReference type="AlphaFoldDB" id="T1L4F6"/>
<dbReference type="Proteomes" id="UP000015104">
    <property type="component" value="Unassembled WGS sequence"/>
</dbReference>
<reference evidence="2" key="1">
    <citation type="submission" date="2011-08" db="EMBL/GenBank/DDBJ databases">
        <authorList>
            <person name="Rombauts S."/>
        </authorList>
    </citation>
    <scope>NUCLEOTIDE SEQUENCE</scope>
    <source>
        <strain evidence="2">London</strain>
    </source>
</reference>
<keyword evidence="2" id="KW-1185">Reference proteome</keyword>
<reference evidence="1" key="2">
    <citation type="submission" date="2015-06" db="UniProtKB">
        <authorList>
            <consortium name="EnsemblMetazoa"/>
        </authorList>
    </citation>
    <scope>IDENTIFICATION</scope>
</reference>
<organism evidence="1 2">
    <name type="scientific">Tetranychus urticae</name>
    <name type="common">Two-spotted spider mite</name>
    <dbReference type="NCBI Taxonomy" id="32264"/>
    <lineage>
        <taxon>Eukaryota</taxon>
        <taxon>Metazoa</taxon>
        <taxon>Ecdysozoa</taxon>
        <taxon>Arthropoda</taxon>
        <taxon>Chelicerata</taxon>
        <taxon>Arachnida</taxon>
        <taxon>Acari</taxon>
        <taxon>Acariformes</taxon>
        <taxon>Trombidiformes</taxon>
        <taxon>Prostigmata</taxon>
        <taxon>Eleutherengona</taxon>
        <taxon>Raphignathae</taxon>
        <taxon>Tetranychoidea</taxon>
        <taxon>Tetranychidae</taxon>
        <taxon>Tetranychus</taxon>
    </lineage>
</organism>
<evidence type="ECO:0000313" key="2">
    <source>
        <dbReference type="Proteomes" id="UP000015104"/>
    </source>
</evidence>
<dbReference type="EMBL" id="CAEY01001083">
    <property type="status" value="NOT_ANNOTATED_CDS"/>
    <property type="molecule type" value="Genomic_DNA"/>
</dbReference>
<dbReference type="EnsemblMetazoa" id="tetur38g00620.1">
    <property type="protein sequence ID" value="tetur38g00620.1"/>
    <property type="gene ID" value="tetur38g00620"/>
</dbReference>
<accession>T1L4F6</accession>
<name>T1L4F6_TETUR</name>
<evidence type="ECO:0000313" key="1">
    <source>
        <dbReference type="EnsemblMetazoa" id="tetur38g00620.1"/>
    </source>
</evidence>
<protein>
    <submittedName>
        <fullName evidence="1">Uncharacterized protein</fullName>
    </submittedName>
</protein>
<proteinExistence type="predicted"/>
<dbReference type="HOGENOM" id="CLU_3300031_0_0_1"/>
<sequence length="40" mass="4916">MRLMLINLCCYPNLKSVLVTRKKNRITLILMFCWKIWMDI</sequence>